<evidence type="ECO:0000313" key="2">
    <source>
        <dbReference type="Proteomes" id="UP000887013"/>
    </source>
</evidence>
<dbReference type="Proteomes" id="UP000887013">
    <property type="component" value="Unassembled WGS sequence"/>
</dbReference>
<evidence type="ECO:0000313" key="1">
    <source>
        <dbReference type="EMBL" id="GFU26350.1"/>
    </source>
</evidence>
<organism evidence="1 2">
    <name type="scientific">Nephila pilipes</name>
    <name type="common">Giant wood spider</name>
    <name type="synonym">Nephila maculata</name>
    <dbReference type="NCBI Taxonomy" id="299642"/>
    <lineage>
        <taxon>Eukaryota</taxon>
        <taxon>Metazoa</taxon>
        <taxon>Ecdysozoa</taxon>
        <taxon>Arthropoda</taxon>
        <taxon>Chelicerata</taxon>
        <taxon>Arachnida</taxon>
        <taxon>Araneae</taxon>
        <taxon>Araneomorphae</taxon>
        <taxon>Entelegynae</taxon>
        <taxon>Araneoidea</taxon>
        <taxon>Nephilidae</taxon>
        <taxon>Nephila</taxon>
    </lineage>
</organism>
<accession>A0A8X6QQ91</accession>
<protein>
    <submittedName>
        <fullName evidence="1">Uncharacterized protein</fullName>
    </submittedName>
</protein>
<gene>
    <name evidence="1" type="ORF">NPIL_133731</name>
</gene>
<dbReference type="AlphaFoldDB" id="A0A8X6QQ91"/>
<sequence length="90" mass="10076">MFENCFFSEMSSSERGISFVMEPTENSEILLIYQNWISSLRNTCKAFNMTFLLIQLKTITPESGTFALNSGLLLKSLAMADSNEDFGTDG</sequence>
<dbReference type="EMBL" id="BMAW01128585">
    <property type="protein sequence ID" value="GFU26350.1"/>
    <property type="molecule type" value="Genomic_DNA"/>
</dbReference>
<keyword evidence="2" id="KW-1185">Reference proteome</keyword>
<name>A0A8X6QQ91_NEPPI</name>
<proteinExistence type="predicted"/>
<reference evidence="1" key="1">
    <citation type="submission" date="2020-08" db="EMBL/GenBank/DDBJ databases">
        <title>Multicomponent nature underlies the extraordinary mechanical properties of spider dragline silk.</title>
        <authorList>
            <person name="Kono N."/>
            <person name="Nakamura H."/>
            <person name="Mori M."/>
            <person name="Yoshida Y."/>
            <person name="Ohtoshi R."/>
            <person name="Malay A.D."/>
            <person name="Moran D.A.P."/>
            <person name="Tomita M."/>
            <person name="Numata K."/>
            <person name="Arakawa K."/>
        </authorList>
    </citation>
    <scope>NUCLEOTIDE SEQUENCE</scope>
</reference>
<comment type="caution">
    <text evidence="1">The sequence shown here is derived from an EMBL/GenBank/DDBJ whole genome shotgun (WGS) entry which is preliminary data.</text>
</comment>